<protein>
    <submittedName>
        <fullName evidence="1">Uncharacterized protein</fullName>
    </submittedName>
</protein>
<name>A0A0F9XGR9_9ZZZZ</name>
<reference evidence="1" key="1">
    <citation type="journal article" date="2015" name="Nature">
        <title>Complex archaea that bridge the gap between prokaryotes and eukaryotes.</title>
        <authorList>
            <person name="Spang A."/>
            <person name="Saw J.H."/>
            <person name="Jorgensen S.L."/>
            <person name="Zaremba-Niedzwiedzka K."/>
            <person name="Martijn J."/>
            <person name="Lind A.E."/>
            <person name="van Eijk R."/>
            <person name="Schleper C."/>
            <person name="Guy L."/>
            <person name="Ettema T.J."/>
        </authorList>
    </citation>
    <scope>NUCLEOTIDE SEQUENCE</scope>
</reference>
<gene>
    <name evidence="1" type="ORF">LCGC14_0219780</name>
</gene>
<dbReference type="EMBL" id="LAZR01000105">
    <property type="protein sequence ID" value="KKN91113.1"/>
    <property type="molecule type" value="Genomic_DNA"/>
</dbReference>
<evidence type="ECO:0000313" key="1">
    <source>
        <dbReference type="EMBL" id="KKN91113.1"/>
    </source>
</evidence>
<sequence>MNLREYQEKARSTAIYLDIDGSKMIYPALGIVGECGEITEKIKKLIRDDNWEMKPDRANAIAKELGDCCWYLANICCDTNHDLIMMHEMRGAFIFHQIRGLNWFQLVLHMNRHAIALATALENWYYKHDCRLNETERYVEIPNDLSHIITCIEEIAHRCNWTLEDICVANIEKLLKRKQMGTLKGEGDNR</sequence>
<dbReference type="InterPro" id="IPR011379">
    <property type="entry name" value="MazG-related_GP37"/>
</dbReference>
<proteinExistence type="predicted"/>
<comment type="caution">
    <text evidence="1">The sequence shown here is derived from an EMBL/GenBank/DDBJ whole genome shotgun (WGS) entry which is preliminary data.</text>
</comment>
<dbReference type="CDD" id="cd11541">
    <property type="entry name" value="NTP-PPase_u4"/>
    <property type="match status" value="1"/>
</dbReference>
<dbReference type="AlphaFoldDB" id="A0A0F9XGR9"/>
<dbReference type="SUPFAM" id="SSF101386">
    <property type="entry name" value="all-alpha NTP pyrophosphatases"/>
    <property type="match status" value="1"/>
</dbReference>
<organism evidence="1">
    <name type="scientific">marine sediment metagenome</name>
    <dbReference type="NCBI Taxonomy" id="412755"/>
    <lineage>
        <taxon>unclassified sequences</taxon>
        <taxon>metagenomes</taxon>
        <taxon>ecological metagenomes</taxon>
    </lineage>
</organism>
<accession>A0A0F9XGR9</accession>
<dbReference type="Gene3D" id="1.10.287.1080">
    <property type="entry name" value="MazG-like"/>
    <property type="match status" value="1"/>
</dbReference>